<proteinExistence type="predicted"/>
<feature type="domain" description="Plasmid pRiA4b Orf3-like" evidence="1">
    <location>
        <begin position="4"/>
        <end position="176"/>
    </location>
</feature>
<dbReference type="Proteomes" id="UP000260680">
    <property type="component" value="Unassembled WGS sequence"/>
</dbReference>
<name>A0A3E2N976_9FIRM</name>
<dbReference type="OrthoDB" id="9801392at2"/>
<dbReference type="PANTHER" id="PTHR41878">
    <property type="entry name" value="LEXA REPRESSOR-RELATED"/>
    <property type="match status" value="1"/>
</dbReference>
<protein>
    <submittedName>
        <fullName evidence="2">Plasmid pRiA4b ORF-3 family protein</fullName>
    </submittedName>
</protein>
<organism evidence="2 3">
    <name type="scientific">Lacrimispora amygdalina</name>
    <dbReference type="NCBI Taxonomy" id="253257"/>
    <lineage>
        <taxon>Bacteria</taxon>
        <taxon>Bacillati</taxon>
        <taxon>Bacillota</taxon>
        <taxon>Clostridia</taxon>
        <taxon>Lachnospirales</taxon>
        <taxon>Lachnospiraceae</taxon>
        <taxon>Lacrimispora</taxon>
    </lineage>
</organism>
<dbReference type="InterPro" id="IPR024047">
    <property type="entry name" value="MM3350-like_sf"/>
</dbReference>
<dbReference type="AlphaFoldDB" id="A0A3E2N976"/>
<evidence type="ECO:0000313" key="3">
    <source>
        <dbReference type="Proteomes" id="UP000260680"/>
    </source>
</evidence>
<sequence length="197" mass="22751">MADIYKFKVRLCELESIMWRDIEITSVSSVAKLGYAVLAAFESTASHLFNIKFKGKRYEIIFEDDDFNEEPAIDPIITKLSALKLNAGDKLSMEYDYGAGWEFEIELLSVSEMKRGAGTHYPYVTDGKGKGIIEDTSPYEIAEIVEKTDHDGTLPRIADMYSGKENEWDYRKFNLEYCNVFFKDNVYRIRCAYEECE</sequence>
<dbReference type="InterPro" id="IPR012912">
    <property type="entry name" value="Plasmid_pRiA4b_Orf3-like"/>
</dbReference>
<dbReference type="SUPFAM" id="SSF159941">
    <property type="entry name" value="MM3350-like"/>
    <property type="match status" value="1"/>
</dbReference>
<comment type="caution">
    <text evidence="2">The sequence shown here is derived from an EMBL/GenBank/DDBJ whole genome shotgun (WGS) entry which is preliminary data.</text>
</comment>
<accession>A0A3E2N976</accession>
<evidence type="ECO:0000313" key="2">
    <source>
        <dbReference type="EMBL" id="RFZ77557.1"/>
    </source>
</evidence>
<dbReference type="RefSeq" id="WP_117418311.1">
    <property type="nucleotide sequence ID" value="NZ_QOHO01000058.1"/>
</dbReference>
<evidence type="ECO:0000259" key="1">
    <source>
        <dbReference type="Pfam" id="PF07929"/>
    </source>
</evidence>
<dbReference type="Pfam" id="PF07929">
    <property type="entry name" value="PRiA4_ORF3"/>
    <property type="match status" value="1"/>
</dbReference>
<reference evidence="2 3" key="1">
    <citation type="submission" date="2018-07" db="EMBL/GenBank/DDBJ databases">
        <title>New species, Clostridium PI-S10-A1B.</title>
        <authorList>
            <person name="Krishna G."/>
            <person name="Summeta K."/>
            <person name="Shikha S."/>
            <person name="Prabhu P.B."/>
            <person name="Suresh K."/>
        </authorList>
    </citation>
    <scope>NUCLEOTIDE SEQUENCE [LARGE SCALE GENOMIC DNA]</scope>
    <source>
        <strain evidence="2 3">PI-S10-A1B</strain>
    </source>
</reference>
<gene>
    <name evidence="2" type="ORF">DS742_17720</name>
</gene>
<dbReference type="EMBL" id="QOHO01000058">
    <property type="protein sequence ID" value="RFZ77557.1"/>
    <property type="molecule type" value="Genomic_DNA"/>
</dbReference>
<dbReference type="Gene3D" id="3.10.290.30">
    <property type="entry name" value="MM3350-like"/>
    <property type="match status" value="1"/>
</dbReference>
<dbReference type="PANTHER" id="PTHR41878:SF1">
    <property type="entry name" value="TNPR PROTEIN"/>
    <property type="match status" value="1"/>
</dbReference>